<organism evidence="2 3">
    <name type="scientific">Pyrinomonas methylaliphatogenes</name>
    <dbReference type="NCBI Taxonomy" id="454194"/>
    <lineage>
        <taxon>Bacteria</taxon>
        <taxon>Pseudomonadati</taxon>
        <taxon>Acidobacteriota</taxon>
        <taxon>Blastocatellia</taxon>
        <taxon>Blastocatellales</taxon>
        <taxon>Pyrinomonadaceae</taxon>
        <taxon>Pyrinomonas</taxon>
    </lineage>
</organism>
<keyword evidence="1" id="KW-0472">Membrane</keyword>
<dbReference type="AlphaFoldDB" id="A0A0B6WU58"/>
<feature type="transmembrane region" description="Helical" evidence="1">
    <location>
        <begin position="28"/>
        <end position="46"/>
    </location>
</feature>
<name>A0A0B6WU58_9BACT</name>
<reference evidence="2 3" key="1">
    <citation type="submission" date="2013-12" db="EMBL/GenBank/DDBJ databases">
        <authorList>
            <person name="Stott M."/>
        </authorList>
    </citation>
    <scope>NUCLEOTIDE SEQUENCE [LARGE SCALE GENOMIC DNA]</scope>
    <source>
        <strain evidence="2 3">K22</strain>
    </source>
</reference>
<sequence length="80" mass="9234">MTSAGVDALLLFLLSDSASPGRDRWFELSFLVFPLLTTLWAAIFIYRHTARWRKWQALLTCLLSALWMAIILLAYLRFLG</sequence>
<keyword evidence="1" id="KW-1133">Transmembrane helix</keyword>
<reference evidence="2 3" key="2">
    <citation type="submission" date="2015-01" db="EMBL/GenBank/DDBJ databases">
        <title>Complete genome sequence of Pyrinomonas methylaliphatogenes type strain K22T.</title>
        <authorList>
            <person name="Lee K.C.Y."/>
            <person name="Power J.F."/>
            <person name="Dunfield P.F."/>
            <person name="Morgan X.C."/>
            <person name="Huttenhower C."/>
            <person name="Stott M.B."/>
        </authorList>
    </citation>
    <scope>NUCLEOTIDE SEQUENCE [LARGE SCALE GENOMIC DNA]</scope>
    <source>
        <strain evidence="2 3">K22</strain>
    </source>
</reference>
<keyword evidence="1" id="KW-0812">Transmembrane</keyword>
<gene>
    <name evidence="2" type="ORF">PYK22_00214</name>
</gene>
<feature type="transmembrane region" description="Helical" evidence="1">
    <location>
        <begin position="58"/>
        <end position="78"/>
    </location>
</feature>
<proteinExistence type="predicted"/>
<evidence type="ECO:0000313" key="3">
    <source>
        <dbReference type="Proteomes" id="UP000031518"/>
    </source>
</evidence>
<evidence type="ECO:0000256" key="1">
    <source>
        <dbReference type="SAM" id="Phobius"/>
    </source>
</evidence>
<keyword evidence="3" id="KW-1185">Reference proteome</keyword>
<accession>A0A0B6WU58</accession>
<evidence type="ECO:0000313" key="2">
    <source>
        <dbReference type="EMBL" id="CDM64222.1"/>
    </source>
</evidence>
<dbReference type="Proteomes" id="UP000031518">
    <property type="component" value="Unassembled WGS sequence"/>
</dbReference>
<protein>
    <submittedName>
        <fullName evidence="2">Uncharacterized protein</fullName>
    </submittedName>
</protein>
<dbReference type="EMBL" id="CBXV010000001">
    <property type="protein sequence ID" value="CDM64222.1"/>
    <property type="molecule type" value="Genomic_DNA"/>
</dbReference>